<accession>A0A2L0V0W9</accession>
<evidence type="ECO:0000313" key="2">
    <source>
        <dbReference type="Proteomes" id="UP000223025"/>
    </source>
</evidence>
<proteinExistence type="predicted"/>
<dbReference type="Proteomes" id="UP000223025">
    <property type="component" value="Segment"/>
</dbReference>
<name>A0A2L0V0W9_9CAUD</name>
<dbReference type="KEGG" id="vg:40088682"/>
<dbReference type="RefSeq" id="YP_009612344.1">
    <property type="nucleotide sequence ID" value="NC_042013.1"/>
</dbReference>
<dbReference type="GeneID" id="40088682"/>
<keyword evidence="2" id="KW-1185">Reference proteome</keyword>
<protein>
    <submittedName>
        <fullName evidence="1">Uncharacterized protein</fullName>
    </submittedName>
</protein>
<evidence type="ECO:0000313" key="1">
    <source>
        <dbReference type="EMBL" id="AUZ95429.1"/>
    </source>
</evidence>
<organism evidence="1 2">
    <name type="scientific">Agrobacterium phage Atu_ph07</name>
    <dbReference type="NCBI Taxonomy" id="2024264"/>
    <lineage>
        <taxon>Viruses</taxon>
        <taxon>Duplodnaviria</taxon>
        <taxon>Heunggongvirae</taxon>
        <taxon>Uroviricota</taxon>
        <taxon>Caudoviricetes</taxon>
        <taxon>Polybotosvirus</taxon>
        <taxon>Polybotosvirus Atuph07</taxon>
    </lineage>
</organism>
<reference evidence="1 2" key="1">
    <citation type="submission" date="2017-06" db="EMBL/GenBank/DDBJ databases">
        <authorList>
            <person name="Kim H.J."/>
            <person name="Triplett B.A."/>
        </authorList>
    </citation>
    <scope>NUCLEOTIDE SEQUENCE [LARGE SCALE GENOMIC DNA]</scope>
</reference>
<sequence>MIDMAKLKKDMHLFRQGYGLPDDYIEIHRQAAERNIFVLEERGFSVISKLEMKRDGWFDGMKTINVEAINIDGQVKKFYWSDSNGGCWFEKHESGASLFALVADNVGYL</sequence>
<dbReference type="EMBL" id="MF403008">
    <property type="protein sequence ID" value="AUZ95429.1"/>
    <property type="molecule type" value="Genomic_DNA"/>
</dbReference>